<keyword evidence="2" id="KW-0732">Signal</keyword>
<name>A0AAW0D040_9AGAR</name>
<evidence type="ECO:0000256" key="2">
    <source>
        <dbReference type="SAM" id="SignalP"/>
    </source>
</evidence>
<dbReference type="InterPro" id="IPR015943">
    <property type="entry name" value="WD40/YVTN_repeat-like_dom_sf"/>
</dbReference>
<dbReference type="AlphaFoldDB" id="A0AAW0D040"/>
<organism evidence="3 4">
    <name type="scientific">Paramarasmius palmivorus</name>
    <dbReference type="NCBI Taxonomy" id="297713"/>
    <lineage>
        <taxon>Eukaryota</taxon>
        <taxon>Fungi</taxon>
        <taxon>Dikarya</taxon>
        <taxon>Basidiomycota</taxon>
        <taxon>Agaricomycotina</taxon>
        <taxon>Agaricomycetes</taxon>
        <taxon>Agaricomycetidae</taxon>
        <taxon>Agaricales</taxon>
        <taxon>Marasmiineae</taxon>
        <taxon>Marasmiaceae</taxon>
        <taxon>Paramarasmius</taxon>
    </lineage>
</organism>
<keyword evidence="1" id="KW-0853">WD repeat</keyword>
<gene>
    <name evidence="3" type="ORF">VNI00_007647</name>
</gene>
<dbReference type="InterPro" id="IPR011047">
    <property type="entry name" value="Quinoprotein_ADH-like_sf"/>
</dbReference>
<feature type="signal peptide" evidence="2">
    <location>
        <begin position="1"/>
        <end position="15"/>
    </location>
</feature>
<keyword evidence="4" id="KW-1185">Reference proteome</keyword>
<feature type="repeat" description="WD" evidence="1">
    <location>
        <begin position="475"/>
        <end position="500"/>
    </location>
</feature>
<dbReference type="InterPro" id="IPR001680">
    <property type="entry name" value="WD40_rpt"/>
</dbReference>
<protein>
    <submittedName>
        <fullName evidence="3">Uncharacterized protein</fullName>
    </submittedName>
</protein>
<dbReference type="Gene3D" id="2.130.10.10">
    <property type="entry name" value="YVTN repeat-like/Quinoprotein amine dehydrogenase"/>
    <property type="match status" value="1"/>
</dbReference>
<dbReference type="Proteomes" id="UP001383192">
    <property type="component" value="Unassembled WGS sequence"/>
</dbReference>
<feature type="chain" id="PRO_5043810472" evidence="2">
    <location>
        <begin position="16"/>
        <end position="500"/>
    </location>
</feature>
<reference evidence="3 4" key="1">
    <citation type="submission" date="2024-01" db="EMBL/GenBank/DDBJ databases">
        <title>A draft genome for a cacao thread blight-causing isolate of Paramarasmius palmivorus.</title>
        <authorList>
            <person name="Baruah I.K."/>
            <person name="Bukari Y."/>
            <person name="Amoako-Attah I."/>
            <person name="Meinhardt L.W."/>
            <person name="Bailey B.A."/>
            <person name="Cohen S.P."/>
        </authorList>
    </citation>
    <scope>NUCLEOTIDE SEQUENCE [LARGE SCALE GENOMIC DNA]</scope>
    <source>
        <strain evidence="3 4">GH-12</strain>
    </source>
</reference>
<dbReference type="EMBL" id="JAYKXP010000025">
    <property type="protein sequence ID" value="KAK7045396.1"/>
    <property type="molecule type" value="Genomic_DNA"/>
</dbReference>
<comment type="caution">
    <text evidence="3">The sequence shown here is derived from an EMBL/GenBank/DDBJ whole genome shotgun (WGS) entry which is preliminary data.</text>
</comment>
<accession>A0AAW0D040</accession>
<dbReference type="SUPFAM" id="SSF50998">
    <property type="entry name" value="Quinoprotein alcohol dehydrogenase-like"/>
    <property type="match status" value="1"/>
</dbReference>
<proteinExistence type="predicted"/>
<evidence type="ECO:0000256" key="1">
    <source>
        <dbReference type="PROSITE-ProRule" id="PRU00221"/>
    </source>
</evidence>
<sequence>MGFLFLLLTFAPARAVSDARGAFFYNSGIFELSPEESLPQPTFNSTDSELWCIQILPSLSGTRGPCTAPNPSNYTVGHLAASIDGKLLAVSEEKTGEIFVRYGPEKIDGMAFGAQSKLIVSSSRSLSTQENLVRVFDLESESEMESIRALEWMRDKTRDVFMDVLEDASKNIPRSPSISSDEVEGLVSILVWEARFRDDLKHGWAFKGLVERRSTWLGCINPLSNNGRYLISIAETGYPYRRATIIDMGATGDAPRQLFDLPYDSQQAPMHFNNASDPKRSFIAAISRDAQLGIWDAETGEKENSFPIPDDVPHPQFSNGCGIVLSPDGRFAAIQSHKVATLWYIETGEVLLAIPGGQPTFDTFSFSTDAELVYWETNVRHSGGVDKAISVYNTSTAELIREWQVGYLVDRFEPTRRKTVNVMRTQRTATGTLVFTLTDGGIAIFNPEVNGERWISPSRFRCNSSCGCIQPGVIITFSGNGQVLYSSDRDGNIRAWTMIQ</sequence>
<evidence type="ECO:0000313" key="4">
    <source>
        <dbReference type="Proteomes" id="UP001383192"/>
    </source>
</evidence>
<evidence type="ECO:0000313" key="3">
    <source>
        <dbReference type="EMBL" id="KAK7045396.1"/>
    </source>
</evidence>
<dbReference type="PROSITE" id="PS50082">
    <property type="entry name" value="WD_REPEATS_2"/>
    <property type="match status" value="1"/>
</dbReference>